<dbReference type="AlphaFoldDB" id="A0A261TBS4"/>
<dbReference type="SUPFAM" id="SSF52096">
    <property type="entry name" value="ClpP/crotonase"/>
    <property type="match status" value="1"/>
</dbReference>
<proteinExistence type="predicted"/>
<accession>A0A261TBS4</accession>
<feature type="signal peptide" evidence="2">
    <location>
        <begin position="1"/>
        <end position="19"/>
    </location>
</feature>
<keyword evidence="2" id="KW-0732">Signal</keyword>
<evidence type="ECO:0008006" key="5">
    <source>
        <dbReference type="Google" id="ProtNLM"/>
    </source>
</evidence>
<comment type="caution">
    <text evidence="3">The sequence shown here is derived from an EMBL/GenBank/DDBJ whole genome shotgun (WGS) entry which is preliminary data.</text>
</comment>
<dbReference type="OrthoDB" id="5935280at2"/>
<dbReference type="RefSeq" id="WP_094802628.1">
    <property type="nucleotide sequence ID" value="NZ_NEVP01000011.1"/>
</dbReference>
<reference evidence="3 4" key="1">
    <citation type="submission" date="2017-05" db="EMBL/GenBank/DDBJ databases">
        <title>Complete and WGS of Bordetella genogroups.</title>
        <authorList>
            <person name="Spilker T."/>
            <person name="LiPuma J."/>
        </authorList>
    </citation>
    <scope>NUCLEOTIDE SEQUENCE [LARGE SCALE GENOMIC DNA]</scope>
    <source>
        <strain evidence="3 4">AU10456</strain>
    </source>
</reference>
<protein>
    <recommendedName>
        <fullName evidence="5">DUF4440 domain-containing protein</fullName>
    </recommendedName>
</protein>
<feature type="compositionally biased region" description="Low complexity" evidence="1">
    <location>
        <begin position="202"/>
        <end position="222"/>
    </location>
</feature>
<feature type="chain" id="PRO_5013283407" description="DUF4440 domain-containing protein" evidence="2">
    <location>
        <begin position="20"/>
        <end position="397"/>
    </location>
</feature>
<evidence type="ECO:0000256" key="2">
    <source>
        <dbReference type="SAM" id="SignalP"/>
    </source>
</evidence>
<dbReference type="Proteomes" id="UP000216913">
    <property type="component" value="Unassembled WGS sequence"/>
</dbReference>
<gene>
    <name evidence="3" type="ORF">CAL25_18775</name>
</gene>
<feature type="compositionally biased region" description="Low complexity" evidence="1">
    <location>
        <begin position="232"/>
        <end position="251"/>
    </location>
</feature>
<evidence type="ECO:0000256" key="1">
    <source>
        <dbReference type="SAM" id="MobiDB-lite"/>
    </source>
</evidence>
<feature type="region of interest" description="Disordered" evidence="1">
    <location>
        <begin position="199"/>
        <end position="272"/>
    </location>
</feature>
<evidence type="ECO:0000313" key="4">
    <source>
        <dbReference type="Proteomes" id="UP000216913"/>
    </source>
</evidence>
<keyword evidence="4" id="KW-1185">Reference proteome</keyword>
<evidence type="ECO:0000313" key="3">
    <source>
        <dbReference type="EMBL" id="OZI46731.1"/>
    </source>
</evidence>
<dbReference type="EMBL" id="NEVP01000011">
    <property type="protein sequence ID" value="OZI46731.1"/>
    <property type="molecule type" value="Genomic_DNA"/>
</dbReference>
<sequence>MLKKSLVSLGLAWSLALGAAAQAQQAPAAPAAPSNVERFGPFFYLPSQPTMLLYTGGVGANDLLNLKKALREHPTINTLILKDNPGGLVHIGLVVAEEVYDRGLNTYIPPDSFCASACAFVYFAGRVRIADGRLGVHQISAPELTGEAAQFGVSDIVSTLPKYGVSADVLGIMFSTPAKSMYFFTPQEIEKYGINRTGATRTAQASSPQQGQPQQQQQTAAQPRTGVTQSEAPAKLPPRGAAPAAGTTANPYMDKPAGTPPNTPAQPAKPTDEQRAINAAALMIQAGSATNEEAMNFTREFYANEVDYFKKQRPKSEILDDKQRYFARWPVRRFTVDQNSLTAKCQSGLCQVRGIYDFKVSSPERGRTATGTSNFTYVLDLRNGYRIVMEDSEVISR</sequence>
<dbReference type="InterPro" id="IPR029045">
    <property type="entry name" value="ClpP/crotonase-like_dom_sf"/>
</dbReference>
<organism evidence="3 4">
    <name type="scientific">Bordetella genomosp. 5</name>
    <dbReference type="NCBI Taxonomy" id="1395608"/>
    <lineage>
        <taxon>Bacteria</taxon>
        <taxon>Pseudomonadati</taxon>
        <taxon>Pseudomonadota</taxon>
        <taxon>Betaproteobacteria</taxon>
        <taxon>Burkholderiales</taxon>
        <taxon>Alcaligenaceae</taxon>
        <taxon>Bordetella</taxon>
    </lineage>
</organism>
<name>A0A261TBS4_9BORD</name>